<gene>
    <name evidence="9" type="ORF">HMPREF9695_03711</name>
</gene>
<dbReference type="PANTHER" id="PTHR30353:SF15">
    <property type="entry name" value="INNER MEMBRANE PROTEIN YABI"/>
    <property type="match status" value="1"/>
</dbReference>
<feature type="transmembrane region" description="Helical" evidence="7">
    <location>
        <begin position="113"/>
        <end position="135"/>
    </location>
</feature>
<evidence type="ECO:0000256" key="6">
    <source>
        <dbReference type="ARBA" id="ARBA00023136"/>
    </source>
</evidence>
<comment type="caution">
    <text evidence="9">The sequence shown here is derived from an EMBL/GenBank/DDBJ whole genome shotgun (WGS) entry which is preliminary data.</text>
</comment>
<organism evidence="9 10">
    <name type="scientific">Afipia broomeae ATCC 49717</name>
    <dbReference type="NCBI Taxonomy" id="883078"/>
    <lineage>
        <taxon>Bacteria</taxon>
        <taxon>Pseudomonadati</taxon>
        <taxon>Pseudomonadota</taxon>
        <taxon>Alphaproteobacteria</taxon>
        <taxon>Hyphomicrobiales</taxon>
        <taxon>Nitrobacteraceae</taxon>
        <taxon>Afipia</taxon>
    </lineage>
</organism>
<keyword evidence="5 7" id="KW-1133">Transmembrane helix</keyword>
<feature type="transmembrane region" description="Helical" evidence="7">
    <location>
        <begin position="142"/>
        <end position="166"/>
    </location>
</feature>
<evidence type="ECO:0000256" key="5">
    <source>
        <dbReference type="ARBA" id="ARBA00022989"/>
    </source>
</evidence>
<dbReference type="PATRIC" id="fig|883078.3.peg.3839"/>
<evidence type="ECO:0000256" key="4">
    <source>
        <dbReference type="ARBA" id="ARBA00022692"/>
    </source>
</evidence>
<evidence type="ECO:0000313" key="9">
    <source>
        <dbReference type="EMBL" id="EKS37293.1"/>
    </source>
</evidence>
<feature type="transmembrane region" description="Helical" evidence="7">
    <location>
        <begin position="61"/>
        <end position="83"/>
    </location>
</feature>
<keyword evidence="4 7" id="KW-0812">Transmembrane</keyword>
<dbReference type="eggNOG" id="COG0586">
    <property type="taxonomic scope" value="Bacteria"/>
</dbReference>
<feature type="transmembrane region" description="Helical" evidence="7">
    <location>
        <begin position="33"/>
        <end position="54"/>
    </location>
</feature>
<evidence type="ECO:0000256" key="7">
    <source>
        <dbReference type="RuleBase" id="RU367016"/>
    </source>
</evidence>
<dbReference type="Pfam" id="PF09335">
    <property type="entry name" value="VTT_dom"/>
    <property type="match status" value="1"/>
</dbReference>
<feature type="domain" description="VTT" evidence="8">
    <location>
        <begin position="38"/>
        <end position="161"/>
    </location>
</feature>
<sequence>MNYLNQLIGFVSLHAELAYAAIFLAAFLEAIPILGTLVPGSTIILALSALIPAGSLGLTPVLASAIAGAVIGEALAYLIGYVSKREILTSWPMSKYPAVMAQSEEFFHRYGTFAVFFARFVPPVRALVPVVAGALGMPPRRFYPASIAACLLWAPAHVLPGLLAGSVAERWGAKVEHYGFPLVGGIIAIGTIVVAVHYWHSRRKTAAPAEKRSSQQ</sequence>
<name>K8PG12_9BRAD</name>
<proteinExistence type="inferred from homology"/>
<dbReference type="Proteomes" id="UP000001096">
    <property type="component" value="Unassembled WGS sequence"/>
</dbReference>
<comment type="similarity">
    <text evidence="2 7">Belongs to the DedA family.</text>
</comment>
<reference evidence="9 10" key="1">
    <citation type="submission" date="2012-04" db="EMBL/GenBank/DDBJ databases">
        <title>The Genome Sequence of Afipia broomeae ATCC 49717.</title>
        <authorList>
            <consortium name="The Broad Institute Genome Sequencing Platform"/>
            <person name="Earl A."/>
            <person name="Ward D."/>
            <person name="Feldgarden M."/>
            <person name="Gevers D."/>
            <person name="Huys G."/>
            <person name="Walker B."/>
            <person name="Young S.K."/>
            <person name="Zeng Q."/>
            <person name="Gargeya S."/>
            <person name="Fitzgerald M."/>
            <person name="Haas B."/>
            <person name="Abouelleil A."/>
            <person name="Alvarado L."/>
            <person name="Arachchi H.M."/>
            <person name="Berlin A."/>
            <person name="Chapman S.B."/>
            <person name="Goldberg J."/>
            <person name="Griggs A."/>
            <person name="Gujja S."/>
            <person name="Hansen M."/>
            <person name="Howarth C."/>
            <person name="Imamovic A."/>
            <person name="Larimer J."/>
            <person name="McCowen C."/>
            <person name="Montmayeur A."/>
            <person name="Murphy C."/>
            <person name="Neiman D."/>
            <person name="Pearson M."/>
            <person name="Priest M."/>
            <person name="Roberts A."/>
            <person name="Saif S."/>
            <person name="Shea T."/>
            <person name="Sisk P."/>
            <person name="Sykes S."/>
            <person name="Wortman J."/>
            <person name="Nusbaum C."/>
            <person name="Birren B."/>
        </authorList>
    </citation>
    <scope>NUCLEOTIDE SEQUENCE [LARGE SCALE GENOMIC DNA]</scope>
    <source>
        <strain evidence="9 10">ATCC 49717</strain>
    </source>
</reference>
<dbReference type="AlphaFoldDB" id="K8PG12"/>
<keyword evidence="10" id="KW-1185">Reference proteome</keyword>
<protein>
    <recommendedName>
        <fullName evidence="8">VTT domain-containing protein</fullName>
    </recommendedName>
</protein>
<keyword evidence="6 7" id="KW-0472">Membrane</keyword>
<comment type="subcellular location">
    <subcellularLocation>
        <location evidence="1 7">Cell membrane</location>
        <topology evidence="1 7">Multi-pass membrane protein</topology>
    </subcellularLocation>
</comment>
<accession>K8PG12</accession>
<evidence type="ECO:0000313" key="10">
    <source>
        <dbReference type="Proteomes" id="UP000001096"/>
    </source>
</evidence>
<dbReference type="InterPro" id="IPR032818">
    <property type="entry name" value="DedA-like"/>
</dbReference>
<dbReference type="InterPro" id="IPR032816">
    <property type="entry name" value="VTT_dom"/>
</dbReference>
<feature type="transmembrane region" description="Helical" evidence="7">
    <location>
        <begin position="178"/>
        <end position="199"/>
    </location>
</feature>
<evidence type="ECO:0000256" key="3">
    <source>
        <dbReference type="ARBA" id="ARBA00022475"/>
    </source>
</evidence>
<dbReference type="PANTHER" id="PTHR30353">
    <property type="entry name" value="INNER MEMBRANE PROTEIN DEDA-RELATED"/>
    <property type="match status" value="1"/>
</dbReference>
<dbReference type="GO" id="GO:0005886">
    <property type="term" value="C:plasma membrane"/>
    <property type="evidence" value="ECO:0007669"/>
    <property type="project" value="UniProtKB-SubCell"/>
</dbReference>
<dbReference type="RefSeq" id="WP_006022423.1">
    <property type="nucleotide sequence ID" value="NZ_KB375283.1"/>
</dbReference>
<dbReference type="EMBL" id="AGWX01000004">
    <property type="protein sequence ID" value="EKS37293.1"/>
    <property type="molecule type" value="Genomic_DNA"/>
</dbReference>
<evidence type="ECO:0000256" key="1">
    <source>
        <dbReference type="ARBA" id="ARBA00004651"/>
    </source>
</evidence>
<evidence type="ECO:0000259" key="8">
    <source>
        <dbReference type="Pfam" id="PF09335"/>
    </source>
</evidence>
<evidence type="ECO:0000256" key="2">
    <source>
        <dbReference type="ARBA" id="ARBA00010792"/>
    </source>
</evidence>
<keyword evidence="3 7" id="KW-1003">Cell membrane</keyword>
<dbReference type="HOGENOM" id="CLU_044208_3_2_5"/>
<feature type="transmembrane region" description="Helical" evidence="7">
    <location>
        <begin position="7"/>
        <end position="27"/>
    </location>
</feature>